<evidence type="ECO:0000259" key="2">
    <source>
        <dbReference type="Pfam" id="PF00248"/>
    </source>
</evidence>
<dbReference type="PANTHER" id="PTHR43625:SF40">
    <property type="entry name" value="ALDO-KETO REDUCTASE YAKC [NADP(+)]"/>
    <property type="match status" value="1"/>
</dbReference>
<evidence type="ECO:0000256" key="1">
    <source>
        <dbReference type="ARBA" id="ARBA00023002"/>
    </source>
</evidence>
<gene>
    <name evidence="3" type="ORF">I4Q42_11535</name>
</gene>
<dbReference type="PRINTS" id="PR00069">
    <property type="entry name" value="ALDKETRDTASE"/>
</dbReference>
<dbReference type="EMBL" id="JADWOX010000007">
    <property type="protein sequence ID" value="MBI1684299.1"/>
    <property type="molecule type" value="Genomic_DNA"/>
</dbReference>
<proteinExistence type="predicted"/>
<protein>
    <submittedName>
        <fullName evidence="3">Aldo/keto reductase</fullName>
    </submittedName>
</protein>
<name>A0ABS0SXZ6_9CAUL</name>
<comment type="caution">
    <text evidence="3">The sequence shown here is derived from an EMBL/GenBank/DDBJ whole genome shotgun (WGS) entry which is preliminary data.</text>
</comment>
<dbReference type="InterPro" id="IPR050791">
    <property type="entry name" value="Aldo-Keto_reductase"/>
</dbReference>
<dbReference type="SUPFAM" id="SSF51430">
    <property type="entry name" value="NAD(P)-linked oxidoreductase"/>
    <property type="match status" value="1"/>
</dbReference>
<sequence>MKASPPRKLGPFEVAPIGLGCMNLSHAYGAPPPAEDGERLLNRALDLGVTLLDTAALYGGGNNEKLVGRAVGHRRDDYVLASKCVLDMDGTRRVLDGSPEAITASLDRSLQRLGVDHIDLFYLHRLDRSVPVEDSVGALARAVEAGKIRAIGLSEMSAVTLERAHAVHPVAAMQSEYSPMVRNPEVAVREACERLGVAFVAFSPVARGLLAGGVTSAAYAKGDIRAWMPRFVEPNLTHNLIAVRAFDALAGEHGLTPAQLSLAWTLARGEHVIPIPGTTSVAHLEENLGAAGVVLSAEVIARVDALFAGDAVRGPRYPAEAQAQIDTELLPEEVVA</sequence>
<dbReference type="Gene3D" id="3.20.20.100">
    <property type="entry name" value="NADP-dependent oxidoreductase domain"/>
    <property type="match status" value="1"/>
</dbReference>
<accession>A0ABS0SXZ6</accession>
<keyword evidence="1" id="KW-0560">Oxidoreductase</keyword>
<dbReference type="PANTHER" id="PTHR43625">
    <property type="entry name" value="AFLATOXIN B1 ALDEHYDE REDUCTASE"/>
    <property type="match status" value="1"/>
</dbReference>
<dbReference type="Proteomes" id="UP000639859">
    <property type="component" value="Unassembled WGS sequence"/>
</dbReference>
<reference evidence="3 4" key="1">
    <citation type="submission" date="2020-11" db="EMBL/GenBank/DDBJ databases">
        <title>genome sequence of strain KACC 18849.</title>
        <authorList>
            <person name="Gao J."/>
            <person name="Zhang X."/>
        </authorList>
    </citation>
    <scope>NUCLEOTIDE SEQUENCE [LARGE SCALE GENOMIC DNA]</scope>
    <source>
        <strain evidence="3 4">KACC 18849</strain>
    </source>
</reference>
<feature type="domain" description="NADP-dependent oxidoreductase" evidence="2">
    <location>
        <begin position="16"/>
        <end position="306"/>
    </location>
</feature>
<organism evidence="3 4">
    <name type="scientific">Caulobacter hibisci</name>
    <dbReference type="NCBI Taxonomy" id="2035993"/>
    <lineage>
        <taxon>Bacteria</taxon>
        <taxon>Pseudomonadati</taxon>
        <taxon>Pseudomonadota</taxon>
        <taxon>Alphaproteobacteria</taxon>
        <taxon>Caulobacterales</taxon>
        <taxon>Caulobacteraceae</taxon>
        <taxon>Caulobacter</taxon>
    </lineage>
</organism>
<evidence type="ECO:0000313" key="3">
    <source>
        <dbReference type="EMBL" id="MBI1684299.1"/>
    </source>
</evidence>
<dbReference type="InterPro" id="IPR023210">
    <property type="entry name" value="NADP_OxRdtase_dom"/>
</dbReference>
<keyword evidence="4" id="KW-1185">Reference proteome</keyword>
<evidence type="ECO:0000313" key="4">
    <source>
        <dbReference type="Proteomes" id="UP000639859"/>
    </source>
</evidence>
<dbReference type="InterPro" id="IPR036812">
    <property type="entry name" value="NAD(P)_OxRdtase_dom_sf"/>
</dbReference>
<dbReference type="RefSeq" id="WP_332873069.1">
    <property type="nucleotide sequence ID" value="NZ_JADWOX010000007.1"/>
</dbReference>
<dbReference type="InterPro" id="IPR020471">
    <property type="entry name" value="AKR"/>
</dbReference>
<dbReference type="Pfam" id="PF00248">
    <property type="entry name" value="Aldo_ket_red"/>
    <property type="match status" value="1"/>
</dbReference>